<evidence type="ECO:0000256" key="1">
    <source>
        <dbReference type="SAM" id="MobiDB-lite"/>
    </source>
</evidence>
<protein>
    <recommendedName>
        <fullName evidence="2">PD-(D/E)XK nuclease-like domain-containing protein</fullName>
    </recommendedName>
</protein>
<keyword evidence="4" id="KW-1185">Reference proteome</keyword>
<feature type="region of interest" description="Disordered" evidence="1">
    <location>
        <begin position="1"/>
        <end position="64"/>
    </location>
</feature>
<dbReference type="OrthoDB" id="4161186at2759"/>
<evidence type="ECO:0000313" key="3">
    <source>
        <dbReference type="EMBL" id="OCK77128.1"/>
    </source>
</evidence>
<gene>
    <name evidence="3" type="ORF">K432DRAFT_407580</name>
</gene>
<dbReference type="Proteomes" id="UP000250266">
    <property type="component" value="Unassembled WGS sequence"/>
</dbReference>
<accession>A0A8E2E4M9</accession>
<feature type="domain" description="PD-(D/E)XK nuclease-like" evidence="2">
    <location>
        <begin position="140"/>
        <end position="372"/>
    </location>
</feature>
<feature type="compositionally biased region" description="Polar residues" evidence="1">
    <location>
        <begin position="44"/>
        <end position="62"/>
    </location>
</feature>
<dbReference type="InterPro" id="IPR046797">
    <property type="entry name" value="PDDEXK_12"/>
</dbReference>
<proteinExistence type="predicted"/>
<dbReference type="EMBL" id="KV745152">
    <property type="protein sequence ID" value="OCK77128.1"/>
    <property type="molecule type" value="Genomic_DNA"/>
</dbReference>
<reference evidence="3 4" key="1">
    <citation type="journal article" date="2016" name="Nat. Commun.">
        <title>Ectomycorrhizal ecology is imprinted in the genome of the dominant symbiotic fungus Cenococcum geophilum.</title>
        <authorList>
            <consortium name="DOE Joint Genome Institute"/>
            <person name="Peter M."/>
            <person name="Kohler A."/>
            <person name="Ohm R.A."/>
            <person name="Kuo A."/>
            <person name="Krutzmann J."/>
            <person name="Morin E."/>
            <person name="Arend M."/>
            <person name="Barry K.W."/>
            <person name="Binder M."/>
            <person name="Choi C."/>
            <person name="Clum A."/>
            <person name="Copeland A."/>
            <person name="Grisel N."/>
            <person name="Haridas S."/>
            <person name="Kipfer T."/>
            <person name="LaButti K."/>
            <person name="Lindquist E."/>
            <person name="Lipzen A."/>
            <person name="Maire R."/>
            <person name="Meier B."/>
            <person name="Mihaltcheva S."/>
            <person name="Molinier V."/>
            <person name="Murat C."/>
            <person name="Poggeler S."/>
            <person name="Quandt C.A."/>
            <person name="Sperisen C."/>
            <person name="Tritt A."/>
            <person name="Tisserant E."/>
            <person name="Crous P.W."/>
            <person name="Henrissat B."/>
            <person name="Nehls U."/>
            <person name="Egli S."/>
            <person name="Spatafora J.W."/>
            <person name="Grigoriev I.V."/>
            <person name="Martin F.M."/>
        </authorList>
    </citation>
    <scope>NUCLEOTIDE SEQUENCE [LARGE SCALE GENOMIC DNA]</scope>
    <source>
        <strain evidence="3 4">CBS 459.81</strain>
    </source>
</reference>
<sequence>MARSNTSSNTSSRKRRRLDNEDYNVDATSKPRRHGKLSKETEPAFSQTDSATNGSSQSNRSASPVKKITDMRFFSNPVVMKLFDDFAEHIRDDLWKIHRQIHRFSRGIGVISASSRDDIRSRLERSFRIIDDDAFGETELPTPSAAGVAHLVGHAQTCDKKGHGEASWNCMVHSPLLDMALCECGYRIGFLNCTTSRIQPTELIPTNHLGQVAESKMVDFAIYLEEDPELIKAMKTMTTRHRLVPVSINQTFDPPLCTSPITISIETKKPGIEWETAMVQVGIWAAAQFSKLEQLLEDSGHGVDEARQCLPFLPLFVVQGHDWSFLAATRESDGETRIWSKVMIGSTTAPLGVYQIVSTLQLLAKWSEEVYRPWFWKYALGVEA</sequence>
<dbReference type="Pfam" id="PF20516">
    <property type="entry name" value="PDDEXK_12"/>
    <property type="match status" value="1"/>
</dbReference>
<organism evidence="3 4">
    <name type="scientific">Lepidopterella palustris CBS 459.81</name>
    <dbReference type="NCBI Taxonomy" id="1314670"/>
    <lineage>
        <taxon>Eukaryota</taxon>
        <taxon>Fungi</taxon>
        <taxon>Dikarya</taxon>
        <taxon>Ascomycota</taxon>
        <taxon>Pezizomycotina</taxon>
        <taxon>Dothideomycetes</taxon>
        <taxon>Pleosporomycetidae</taxon>
        <taxon>Mytilinidiales</taxon>
        <taxon>Argynnaceae</taxon>
        <taxon>Lepidopterella</taxon>
    </lineage>
</organism>
<feature type="compositionally biased region" description="Low complexity" evidence="1">
    <location>
        <begin position="1"/>
        <end position="11"/>
    </location>
</feature>
<dbReference type="AlphaFoldDB" id="A0A8E2E4M9"/>
<evidence type="ECO:0000259" key="2">
    <source>
        <dbReference type="Pfam" id="PF20516"/>
    </source>
</evidence>
<evidence type="ECO:0000313" key="4">
    <source>
        <dbReference type="Proteomes" id="UP000250266"/>
    </source>
</evidence>
<name>A0A8E2E4M9_9PEZI</name>